<dbReference type="Pfam" id="PF18895">
    <property type="entry name" value="T4SS_pilin"/>
    <property type="match status" value="1"/>
</dbReference>
<feature type="transmembrane region" description="Helical" evidence="1">
    <location>
        <begin position="74"/>
        <end position="99"/>
    </location>
</feature>
<dbReference type="eggNOG" id="ENOG5030S5J">
    <property type="taxonomic scope" value="Bacteria"/>
</dbReference>
<dbReference type="EMBL" id="FM864216">
    <property type="protein sequence ID" value="CAT04876.1"/>
    <property type="molecule type" value="Genomic_DNA"/>
</dbReference>
<organism evidence="2 3">
    <name type="scientific">Mesomycoplasma conjunctivae (strain ATCC 25834 / NCTC 10147 / HRC/581)</name>
    <name type="common">Mycoplasma conjunctivae</name>
    <dbReference type="NCBI Taxonomy" id="572263"/>
    <lineage>
        <taxon>Bacteria</taxon>
        <taxon>Bacillati</taxon>
        <taxon>Mycoplasmatota</taxon>
        <taxon>Mycoplasmoidales</taxon>
        <taxon>Metamycoplasmataceae</taxon>
        <taxon>Mesomycoplasma</taxon>
    </lineage>
</organism>
<dbReference type="AlphaFoldDB" id="C5J5Y4"/>
<reference evidence="3" key="1">
    <citation type="journal article" date="2009" name="BMC Bioinformatics">
        <title>The Mycoplasma conjunctivae genome sequencing, annotation and analysis.</title>
        <authorList>
            <person name="Calderon-Copete S.P."/>
            <person name="Wigger G."/>
            <person name="Wunderlin C."/>
            <person name="Schmidheini T."/>
            <person name="Frey J."/>
            <person name="Quail M.A."/>
            <person name="Falquet L."/>
        </authorList>
    </citation>
    <scope>NUCLEOTIDE SEQUENCE [LARGE SCALE GENOMIC DNA]</scope>
    <source>
        <strain evidence="3">ATCC 25834 / NCTC 10147 / HRC/581</strain>
    </source>
</reference>
<name>C5J5Y4_MESCH</name>
<keyword evidence="1" id="KW-0472">Membrane</keyword>
<dbReference type="HOGENOM" id="CLU_2207085_0_0_14"/>
<accession>C5J5Y4</accession>
<keyword evidence="3" id="KW-1185">Reference proteome</keyword>
<dbReference type="KEGG" id="mco:MCJ_001830"/>
<keyword evidence="1" id="KW-0812">Transmembrane</keyword>
<evidence type="ECO:0000313" key="2">
    <source>
        <dbReference type="EMBL" id="CAT04876.1"/>
    </source>
</evidence>
<dbReference type="Proteomes" id="UP000001491">
    <property type="component" value="Chromosome"/>
</dbReference>
<proteinExistence type="predicted"/>
<protein>
    <submittedName>
        <fullName evidence="2">Uncharacterized protein</fullName>
    </submittedName>
</protein>
<sequence length="107" mass="11562">MNKFINNIILFSGTNPVGSQGLSQLSTQLQNWLKYLTNIGMPVIAGILIVSVIFFATMLAISHDAEKREKWKKALIWSTIGFVIILVVLGLSALIISVASSAATGRS</sequence>
<feature type="transmembrane region" description="Helical" evidence="1">
    <location>
        <begin position="39"/>
        <end position="62"/>
    </location>
</feature>
<gene>
    <name evidence="2" type="ordered locus">MCJ_001830</name>
</gene>
<evidence type="ECO:0000256" key="1">
    <source>
        <dbReference type="SAM" id="Phobius"/>
    </source>
</evidence>
<dbReference type="InterPro" id="IPR043993">
    <property type="entry name" value="T4SS_pilin"/>
</dbReference>
<evidence type="ECO:0000313" key="3">
    <source>
        <dbReference type="Proteomes" id="UP000001491"/>
    </source>
</evidence>
<dbReference type="NCBIfam" id="NF045849">
    <property type="entry name" value="ICE_MMCAP2_0565"/>
    <property type="match status" value="1"/>
</dbReference>
<keyword evidence="1" id="KW-1133">Transmembrane helix</keyword>